<reference evidence="14 15" key="1">
    <citation type="submission" date="2019-03" db="EMBL/GenBank/DDBJ databases">
        <title>Deep-cultivation of Planctomycetes and their phenomic and genomic characterization uncovers novel biology.</title>
        <authorList>
            <person name="Wiegand S."/>
            <person name="Jogler M."/>
            <person name="Boedeker C."/>
            <person name="Pinto D."/>
            <person name="Vollmers J."/>
            <person name="Rivas-Marin E."/>
            <person name="Kohn T."/>
            <person name="Peeters S.H."/>
            <person name="Heuer A."/>
            <person name="Rast P."/>
            <person name="Oberbeckmann S."/>
            <person name="Bunk B."/>
            <person name="Jeske O."/>
            <person name="Meyerdierks A."/>
            <person name="Storesund J.E."/>
            <person name="Kallscheuer N."/>
            <person name="Luecker S."/>
            <person name="Lage O.M."/>
            <person name="Pohl T."/>
            <person name="Merkel B.J."/>
            <person name="Hornburger P."/>
            <person name="Mueller R.-W."/>
            <person name="Bruemmer F."/>
            <person name="Labrenz M."/>
            <person name="Spormann A.M."/>
            <person name="Op den Camp H."/>
            <person name="Overmann J."/>
            <person name="Amann R."/>
            <person name="Jetten M.S.M."/>
            <person name="Mascher T."/>
            <person name="Medema M.H."/>
            <person name="Devos D.P."/>
            <person name="Kaster A.-K."/>
            <person name="Ovreas L."/>
            <person name="Rohde M."/>
            <person name="Galperin M.Y."/>
            <person name="Jogler C."/>
        </authorList>
    </citation>
    <scope>NUCLEOTIDE SEQUENCE [LARGE SCALE GENOMIC DNA]</scope>
    <source>
        <strain evidence="14 15">V144</strain>
    </source>
</reference>
<dbReference type="InterPro" id="IPR010914">
    <property type="entry name" value="RsgA_GTPase_dom"/>
</dbReference>
<comment type="subcellular location">
    <subcellularLocation>
        <location evidence="10">Cytoplasm</location>
    </subcellularLocation>
</comment>
<comment type="function">
    <text evidence="10">One of several proteins that assist in the late maturation steps of the functional core of the 30S ribosomal subunit. Helps release RbfA from mature subunits. May play a role in the assembly of ribosomal proteins into the subunit. Circularly permuted GTPase that catalyzes slow GTP hydrolysis, GTPase activity is stimulated by the 30S ribosomal subunit.</text>
</comment>
<evidence type="ECO:0000256" key="7">
    <source>
        <dbReference type="ARBA" id="ARBA00022833"/>
    </source>
</evidence>
<evidence type="ECO:0000313" key="15">
    <source>
        <dbReference type="Proteomes" id="UP000318704"/>
    </source>
</evidence>
<evidence type="ECO:0000313" key="14">
    <source>
        <dbReference type="EMBL" id="QDT99237.1"/>
    </source>
</evidence>
<dbReference type="NCBIfam" id="TIGR00157">
    <property type="entry name" value="ribosome small subunit-dependent GTPase A"/>
    <property type="match status" value="1"/>
</dbReference>
<proteinExistence type="inferred from homology"/>
<feature type="binding site" evidence="10">
    <location>
        <begin position="142"/>
        <end position="145"/>
    </location>
    <ligand>
        <name>GTP</name>
        <dbReference type="ChEBI" id="CHEBI:37565"/>
    </ligand>
</feature>
<dbReference type="InterPro" id="IPR004881">
    <property type="entry name" value="Ribosome_biogen_GTPase_RsgA"/>
</dbReference>
<dbReference type="RefSeq" id="WP_144988558.1">
    <property type="nucleotide sequence ID" value="NZ_CP037920.1"/>
</dbReference>
<feature type="region of interest" description="Disordered" evidence="11">
    <location>
        <begin position="310"/>
        <end position="349"/>
    </location>
</feature>
<dbReference type="PROSITE" id="PS51721">
    <property type="entry name" value="G_CP"/>
    <property type="match status" value="1"/>
</dbReference>
<feature type="binding site" evidence="10">
    <location>
        <position position="279"/>
    </location>
    <ligand>
        <name>Zn(2+)</name>
        <dbReference type="ChEBI" id="CHEBI:29105"/>
    </ligand>
</feature>
<dbReference type="InterPro" id="IPR030378">
    <property type="entry name" value="G_CP_dom"/>
</dbReference>
<dbReference type="GO" id="GO:0019843">
    <property type="term" value="F:rRNA binding"/>
    <property type="evidence" value="ECO:0007669"/>
    <property type="project" value="UniProtKB-KW"/>
</dbReference>
<keyword evidence="5 10" id="KW-0547">Nucleotide-binding</keyword>
<dbReference type="GO" id="GO:0046872">
    <property type="term" value="F:metal ion binding"/>
    <property type="evidence" value="ECO:0007669"/>
    <property type="project" value="UniProtKB-KW"/>
</dbReference>
<evidence type="ECO:0000259" key="13">
    <source>
        <dbReference type="PROSITE" id="PS51721"/>
    </source>
</evidence>
<keyword evidence="3 10" id="KW-0479">Metal-binding</keyword>
<organism evidence="14 15">
    <name type="scientific">Gimesia aquarii</name>
    <dbReference type="NCBI Taxonomy" id="2527964"/>
    <lineage>
        <taxon>Bacteria</taxon>
        <taxon>Pseudomonadati</taxon>
        <taxon>Planctomycetota</taxon>
        <taxon>Planctomycetia</taxon>
        <taxon>Planctomycetales</taxon>
        <taxon>Planctomycetaceae</taxon>
        <taxon>Gimesia</taxon>
    </lineage>
</organism>
<evidence type="ECO:0000256" key="4">
    <source>
        <dbReference type="ARBA" id="ARBA00022730"/>
    </source>
</evidence>
<evidence type="ECO:0000256" key="3">
    <source>
        <dbReference type="ARBA" id="ARBA00022723"/>
    </source>
</evidence>
<comment type="subunit">
    <text evidence="10">Monomer. Associates with 30S ribosomal subunit, binds 16S rRNA.</text>
</comment>
<name>A0A517W1X1_9PLAN</name>
<comment type="cofactor">
    <cofactor evidence="10">
        <name>Zn(2+)</name>
        <dbReference type="ChEBI" id="CHEBI:29105"/>
    </cofactor>
    <text evidence="10">Binds 1 zinc ion per subunit.</text>
</comment>
<gene>
    <name evidence="14" type="primary">rsgA_2</name>
    <name evidence="10" type="synonym">rsgA</name>
    <name evidence="14" type="ORF">V144x_47480</name>
</gene>
<dbReference type="EC" id="3.6.1.-" evidence="10"/>
<feature type="binding site" evidence="10">
    <location>
        <position position="287"/>
    </location>
    <ligand>
        <name>Zn(2+)</name>
        <dbReference type="ChEBI" id="CHEBI:29105"/>
    </ligand>
</feature>
<dbReference type="PANTHER" id="PTHR32120:SF10">
    <property type="entry name" value="SMALL RIBOSOMAL SUBUNIT BIOGENESIS GTPASE RSGA"/>
    <property type="match status" value="1"/>
</dbReference>
<dbReference type="InterPro" id="IPR027417">
    <property type="entry name" value="P-loop_NTPase"/>
</dbReference>
<feature type="binding site" evidence="10">
    <location>
        <begin position="194"/>
        <end position="202"/>
    </location>
    <ligand>
        <name>GTP</name>
        <dbReference type="ChEBI" id="CHEBI:37565"/>
    </ligand>
</feature>
<dbReference type="GO" id="GO:0003924">
    <property type="term" value="F:GTPase activity"/>
    <property type="evidence" value="ECO:0007669"/>
    <property type="project" value="UniProtKB-UniRule"/>
</dbReference>
<sequence>MDFETPHDLGWKRCFEQQLSISEMQDCIVSRVGSHLGSQVLVLASNAEMTLPISLIESCGEVTVGDWLLLDATTHRGVRRLERDSLIARKAAGEQAKSQPIAANIDTLFIVSSCNHDFNLSRLERYLALAIEAQVTPIVVLTKSDLAEDAELLRQQATQLKSGLIVELVDARDSQQTSVLSDWCRINQTVAIVGSSGVGKSTLAMSLGAETLKTQGIREDDSKGRHTTTTRSIHRLNSGGLLIDTPGMRELQLADCEEGVSEVFDEIIELAQFCRFRNCNHNGDPGCAVQESIERGDLSPRRLKNYLKLQSEQARNSQSLRERRQESRKLGKFYKSVQASKQRYQNRDE</sequence>
<evidence type="ECO:0000256" key="9">
    <source>
        <dbReference type="ARBA" id="ARBA00023134"/>
    </source>
</evidence>
<keyword evidence="2 10" id="KW-0690">Ribosome biogenesis</keyword>
<feature type="binding site" evidence="10">
    <location>
        <position position="281"/>
    </location>
    <ligand>
        <name>Zn(2+)</name>
        <dbReference type="ChEBI" id="CHEBI:29105"/>
    </ligand>
</feature>
<dbReference type="GO" id="GO:0005737">
    <property type="term" value="C:cytoplasm"/>
    <property type="evidence" value="ECO:0007669"/>
    <property type="project" value="UniProtKB-SubCell"/>
</dbReference>
<evidence type="ECO:0000256" key="10">
    <source>
        <dbReference type="HAMAP-Rule" id="MF_01820"/>
    </source>
</evidence>
<evidence type="ECO:0000256" key="5">
    <source>
        <dbReference type="ARBA" id="ARBA00022741"/>
    </source>
</evidence>
<dbReference type="GO" id="GO:0042274">
    <property type="term" value="P:ribosomal small subunit biogenesis"/>
    <property type="evidence" value="ECO:0007669"/>
    <property type="project" value="UniProtKB-UniRule"/>
</dbReference>
<dbReference type="CDD" id="cd01854">
    <property type="entry name" value="YjeQ_EngC"/>
    <property type="match status" value="1"/>
</dbReference>
<evidence type="ECO:0000256" key="1">
    <source>
        <dbReference type="ARBA" id="ARBA00022490"/>
    </source>
</evidence>
<feature type="compositionally biased region" description="Basic and acidic residues" evidence="11">
    <location>
        <begin position="320"/>
        <end position="329"/>
    </location>
</feature>
<keyword evidence="9 10" id="KW-0342">GTP-binding</keyword>
<dbReference type="PANTHER" id="PTHR32120">
    <property type="entry name" value="SMALL RIBOSOMAL SUBUNIT BIOGENESIS GTPASE RSGA"/>
    <property type="match status" value="1"/>
</dbReference>
<protein>
    <recommendedName>
        <fullName evidence="10">Small ribosomal subunit biogenesis GTPase RsgA</fullName>
        <ecNumber evidence="10">3.6.1.-</ecNumber>
    </recommendedName>
</protein>
<evidence type="ECO:0000256" key="8">
    <source>
        <dbReference type="ARBA" id="ARBA00022884"/>
    </source>
</evidence>
<dbReference type="HAMAP" id="MF_01820">
    <property type="entry name" value="GTPase_RsgA"/>
    <property type="match status" value="1"/>
</dbReference>
<accession>A0A517W1X1</accession>
<evidence type="ECO:0000259" key="12">
    <source>
        <dbReference type="PROSITE" id="PS50936"/>
    </source>
</evidence>
<feature type="domain" description="EngC GTPase" evidence="12">
    <location>
        <begin position="103"/>
        <end position="249"/>
    </location>
</feature>
<dbReference type="KEGG" id="gaw:V144x_47480"/>
<evidence type="ECO:0000256" key="2">
    <source>
        <dbReference type="ARBA" id="ARBA00022517"/>
    </source>
</evidence>
<keyword evidence="8 10" id="KW-0694">RNA-binding</keyword>
<dbReference type="Proteomes" id="UP000318704">
    <property type="component" value="Chromosome"/>
</dbReference>
<feature type="domain" description="CP-type G" evidence="13">
    <location>
        <begin position="94"/>
        <end position="251"/>
    </location>
</feature>
<keyword evidence="6 10" id="KW-0378">Hydrolase</keyword>
<dbReference type="EMBL" id="CP037920">
    <property type="protein sequence ID" value="QDT99237.1"/>
    <property type="molecule type" value="Genomic_DNA"/>
</dbReference>
<dbReference type="Gene3D" id="1.10.40.50">
    <property type="entry name" value="Probable gtpase engc, domain 3"/>
    <property type="match status" value="1"/>
</dbReference>
<comment type="similarity">
    <text evidence="10">Belongs to the TRAFAC class YlqF/YawG GTPase family. RsgA subfamily.</text>
</comment>
<dbReference type="AlphaFoldDB" id="A0A517W1X1"/>
<evidence type="ECO:0000256" key="11">
    <source>
        <dbReference type="SAM" id="MobiDB-lite"/>
    </source>
</evidence>
<keyword evidence="7 10" id="KW-0862">Zinc</keyword>
<keyword evidence="4 10" id="KW-0699">rRNA-binding</keyword>
<evidence type="ECO:0000256" key="6">
    <source>
        <dbReference type="ARBA" id="ARBA00022801"/>
    </source>
</evidence>
<dbReference type="GO" id="GO:0005525">
    <property type="term" value="F:GTP binding"/>
    <property type="evidence" value="ECO:0007669"/>
    <property type="project" value="UniProtKB-UniRule"/>
</dbReference>
<dbReference type="Pfam" id="PF03193">
    <property type="entry name" value="RsgA_GTPase"/>
    <property type="match status" value="1"/>
</dbReference>
<dbReference type="Gene3D" id="3.40.50.300">
    <property type="entry name" value="P-loop containing nucleotide triphosphate hydrolases"/>
    <property type="match status" value="1"/>
</dbReference>
<dbReference type="PROSITE" id="PS50936">
    <property type="entry name" value="ENGC_GTPASE"/>
    <property type="match status" value="1"/>
</dbReference>
<feature type="binding site" evidence="10">
    <location>
        <position position="274"/>
    </location>
    <ligand>
        <name>Zn(2+)</name>
        <dbReference type="ChEBI" id="CHEBI:29105"/>
    </ligand>
</feature>
<dbReference type="SUPFAM" id="SSF52540">
    <property type="entry name" value="P-loop containing nucleoside triphosphate hydrolases"/>
    <property type="match status" value="1"/>
</dbReference>
<keyword evidence="1 10" id="KW-0963">Cytoplasm</keyword>